<protein>
    <submittedName>
        <fullName evidence="1">Uncharacterized protein</fullName>
    </submittedName>
</protein>
<evidence type="ECO:0000313" key="1">
    <source>
        <dbReference type="EMBL" id="GAA1766222.1"/>
    </source>
</evidence>
<dbReference type="Proteomes" id="UP001501475">
    <property type="component" value="Unassembled WGS sequence"/>
</dbReference>
<dbReference type="RefSeq" id="WP_344067165.1">
    <property type="nucleotide sequence ID" value="NZ_BAAAPN010000057.1"/>
</dbReference>
<proteinExistence type="predicted"/>
<evidence type="ECO:0000313" key="2">
    <source>
        <dbReference type="Proteomes" id="UP001501475"/>
    </source>
</evidence>
<sequence>MRILSQPAYPGTVTVTEAIALLSASIADTDHQFWACGLSLVDPNVVTPSVLLGHRQVTETYLLALAVHRGGRFVTIDRSVPLIAVPGASEEHLTEL</sequence>
<dbReference type="EMBL" id="BAAAPN010000057">
    <property type="protein sequence ID" value="GAA1766222.1"/>
    <property type="molecule type" value="Genomic_DNA"/>
</dbReference>
<name>A0ABP4WYR6_9MICO</name>
<comment type="caution">
    <text evidence="1">The sequence shown here is derived from an EMBL/GenBank/DDBJ whole genome shotgun (WGS) entry which is preliminary data.</text>
</comment>
<gene>
    <name evidence="1" type="ORF">GCM10009810_26330</name>
</gene>
<organism evidence="1 2">
    <name type="scientific">Nostocoides vanveenii</name>
    <dbReference type="NCBI Taxonomy" id="330835"/>
    <lineage>
        <taxon>Bacteria</taxon>
        <taxon>Bacillati</taxon>
        <taxon>Actinomycetota</taxon>
        <taxon>Actinomycetes</taxon>
        <taxon>Micrococcales</taxon>
        <taxon>Intrasporangiaceae</taxon>
        <taxon>Nostocoides</taxon>
    </lineage>
</organism>
<reference evidence="2" key="1">
    <citation type="journal article" date="2019" name="Int. J. Syst. Evol. Microbiol.">
        <title>The Global Catalogue of Microorganisms (GCM) 10K type strain sequencing project: providing services to taxonomists for standard genome sequencing and annotation.</title>
        <authorList>
            <consortium name="The Broad Institute Genomics Platform"/>
            <consortium name="The Broad Institute Genome Sequencing Center for Infectious Disease"/>
            <person name="Wu L."/>
            <person name="Ma J."/>
        </authorList>
    </citation>
    <scope>NUCLEOTIDE SEQUENCE [LARGE SCALE GENOMIC DNA]</scope>
    <source>
        <strain evidence="2">JCM 15591</strain>
    </source>
</reference>
<keyword evidence="2" id="KW-1185">Reference proteome</keyword>
<accession>A0ABP4WYR6</accession>